<evidence type="ECO:0000256" key="4">
    <source>
        <dbReference type="ARBA" id="ARBA00022692"/>
    </source>
</evidence>
<evidence type="ECO:0000256" key="2">
    <source>
        <dbReference type="ARBA" id="ARBA00022475"/>
    </source>
</evidence>
<comment type="subcellular location">
    <subcellularLocation>
        <location evidence="1 10">Cell membrane</location>
        <topology evidence="1 10">Multi-pass membrane protein</topology>
    </subcellularLocation>
</comment>
<dbReference type="GO" id="GO:0005886">
    <property type="term" value="C:plasma membrane"/>
    <property type="evidence" value="ECO:0007669"/>
    <property type="project" value="UniProtKB-SubCell"/>
</dbReference>
<evidence type="ECO:0000256" key="9">
    <source>
        <dbReference type="ARBA" id="ARBA00023224"/>
    </source>
</evidence>
<evidence type="ECO:0000256" key="6">
    <source>
        <dbReference type="ARBA" id="ARBA00022989"/>
    </source>
</evidence>
<dbReference type="GO" id="GO:0004984">
    <property type="term" value="F:olfactory receptor activity"/>
    <property type="evidence" value="ECO:0007669"/>
    <property type="project" value="InterPro"/>
</dbReference>
<dbReference type="EMBL" id="OU895878">
    <property type="protein sequence ID" value="CAG9805951.1"/>
    <property type="molecule type" value="Genomic_DNA"/>
</dbReference>
<dbReference type="GO" id="GO:0007165">
    <property type="term" value="P:signal transduction"/>
    <property type="evidence" value="ECO:0007669"/>
    <property type="project" value="UniProtKB-KW"/>
</dbReference>
<keyword evidence="12" id="KW-1185">Reference proteome</keyword>
<sequence>MDMPSEKVIAQRRRHTRFSNIIGADLQSPRLYHPRVITMSVIGTITISVIQLNGLYKAWPNILSICQTLFFIPLILQIFSRIINRYGLNDEAINRELLERLMQFNRNHENNLIYRLVLLKKLNFYYSFFNATSLGYFIVIHMPFIGIIASAAFSGTYQLMAPIYLPFVDATKLWGFIVNAIVQLLLTEITFFALTTLDFQFMFYSYHIASMFDILSMKFTEFGNKLTDHPRSNFKYIVRKFIIRVHKDPAERSNKEMLIHLIKDYYKITKYTSLLFKEMKIPVFMTITSGGFALCLSALTMLSNSTIIGALGIFFYMTQIATSCILVTFVIHQYEMFLNRIYKFPWYLLSNSDQKIFLQYLQICQNFDDFELPMIGTVDMELFTTVVNTDFNSF</sequence>
<keyword evidence="9 10" id="KW-0807">Transducer</keyword>
<protein>
    <recommendedName>
        <fullName evidence="10">Odorant receptor</fullName>
    </recommendedName>
</protein>
<dbReference type="Proteomes" id="UP001153620">
    <property type="component" value="Chromosome 2"/>
</dbReference>
<evidence type="ECO:0000256" key="10">
    <source>
        <dbReference type="RuleBase" id="RU351113"/>
    </source>
</evidence>
<accession>A0A9N9WRB9</accession>
<dbReference type="GO" id="GO:0005549">
    <property type="term" value="F:odorant binding"/>
    <property type="evidence" value="ECO:0007669"/>
    <property type="project" value="InterPro"/>
</dbReference>
<organism evidence="11 12">
    <name type="scientific">Chironomus riparius</name>
    <dbReference type="NCBI Taxonomy" id="315576"/>
    <lineage>
        <taxon>Eukaryota</taxon>
        <taxon>Metazoa</taxon>
        <taxon>Ecdysozoa</taxon>
        <taxon>Arthropoda</taxon>
        <taxon>Hexapoda</taxon>
        <taxon>Insecta</taxon>
        <taxon>Pterygota</taxon>
        <taxon>Neoptera</taxon>
        <taxon>Endopterygota</taxon>
        <taxon>Diptera</taxon>
        <taxon>Nematocera</taxon>
        <taxon>Chironomoidea</taxon>
        <taxon>Chironomidae</taxon>
        <taxon>Chironominae</taxon>
        <taxon>Chironomus</taxon>
    </lineage>
</organism>
<keyword evidence="4 10" id="KW-0812">Transmembrane</keyword>
<comment type="caution">
    <text evidence="10">Lacks conserved residue(s) required for the propagation of feature annotation.</text>
</comment>
<feature type="transmembrane region" description="Helical" evidence="10">
    <location>
        <begin position="62"/>
        <end position="79"/>
    </location>
</feature>
<feature type="transmembrane region" description="Helical" evidence="10">
    <location>
        <begin position="173"/>
        <end position="194"/>
    </location>
</feature>
<evidence type="ECO:0000313" key="12">
    <source>
        <dbReference type="Proteomes" id="UP001153620"/>
    </source>
</evidence>
<feature type="transmembrane region" description="Helical" evidence="10">
    <location>
        <begin position="281"/>
        <end position="301"/>
    </location>
</feature>
<evidence type="ECO:0000256" key="7">
    <source>
        <dbReference type="ARBA" id="ARBA00023136"/>
    </source>
</evidence>
<keyword evidence="8 10" id="KW-0675">Receptor</keyword>
<keyword evidence="3 10" id="KW-0716">Sensory transduction</keyword>
<reference evidence="11" key="2">
    <citation type="submission" date="2022-10" db="EMBL/GenBank/DDBJ databases">
        <authorList>
            <consortium name="ENA_rothamsted_submissions"/>
            <consortium name="culmorum"/>
            <person name="King R."/>
        </authorList>
    </citation>
    <scope>NUCLEOTIDE SEQUENCE</scope>
</reference>
<evidence type="ECO:0000256" key="8">
    <source>
        <dbReference type="ARBA" id="ARBA00023170"/>
    </source>
</evidence>
<name>A0A9N9WRB9_9DIPT</name>
<feature type="transmembrane region" description="Helical" evidence="10">
    <location>
        <begin position="307"/>
        <end position="331"/>
    </location>
</feature>
<proteinExistence type="inferred from homology"/>
<gene>
    <name evidence="11" type="ORF">CHIRRI_LOCUS8817</name>
</gene>
<evidence type="ECO:0000256" key="1">
    <source>
        <dbReference type="ARBA" id="ARBA00004651"/>
    </source>
</evidence>
<keyword evidence="6 10" id="KW-1133">Transmembrane helix</keyword>
<dbReference type="AlphaFoldDB" id="A0A9N9WRB9"/>
<dbReference type="InterPro" id="IPR004117">
    <property type="entry name" value="7tm6_olfct_rcpt"/>
</dbReference>
<dbReference type="Pfam" id="PF02949">
    <property type="entry name" value="7tm_6"/>
    <property type="match status" value="1"/>
</dbReference>
<feature type="transmembrane region" description="Helical" evidence="10">
    <location>
        <begin position="36"/>
        <end position="56"/>
    </location>
</feature>
<evidence type="ECO:0000256" key="5">
    <source>
        <dbReference type="ARBA" id="ARBA00022725"/>
    </source>
</evidence>
<dbReference type="PANTHER" id="PTHR21137">
    <property type="entry name" value="ODORANT RECEPTOR"/>
    <property type="match status" value="1"/>
</dbReference>
<reference evidence="11" key="1">
    <citation type="submission" date="2022-01" db="EMBL/GenBank/DDBJ databases">
        <authorList>
            <person name="King R."/>
        </authorList>
    </citation>
    <scope>NUCLEOTIDE SEQUENCE</scope>
</reference>
<keyword evidence="7 10" id="KW-0472">Membrane</keyword>
<dbReference type="PANTHER" id="PTHR21137:SF35">
    <property type="entry name" value="ODORANT RECEPTOR 19A-RELATED"/>
    <property type="match status" value="1"/>
</dbReference>
<keyword evidence="2" id="KW-1003">Cell membrane</keyword>
<keyword evidence="5 10" id="KW-0552">Olfaction</keyword>
<comment type="similarity">
    <text evidence="10">Belongs to the insect chemoreceptor superfamily. Heteromeric odorant receptor channel (TC 1.A.69) family.</text>
</comment>
<evidence type="ECO:0000313" key="11">
    <source>
        <dbReference type="EMBL" id="CAG9805951.1"/>
    </source>
</evidence>
<feature type="transmembrane region" description="Helical" evidence="10">
    <location>
        <begin position="124"/>
        <end position="153"/>
    </location>
</feature>
<evidence type="ECO:0000256" key="3">
    <source>
        <dbReference type="ARBA" id="ARBA00022606"/>
    </source>
</evidence>